<dbReference type="InterPro" id="IPR011004">
    <property type="entry name" value="Trimer_LpxA-like_sf"/>
</dbReference>
<accession>A0A1I3HNM6</accession>
<gene>
    <name evidence="2" type="ORF">SAMN05444682_103437</name>
</gene>
<dbReference type="Proteomes" id="UP000198670">
    <property type="component" value="Unassembled WGS sequence"/>
</dbReference>
<dbReference type="SUPFAM" id="SSF51161">
    <property type="entry name" value="Trimeric LpxA-like enzymes"/>
    <property type="match status" value="1"/>
</dbReference>
<dbReference type="STRING" id="1477437.SAMN05444682_103437"/>
<proteinExistence type="predicted"/>
<dbReference type="AlphaFoldDB" id="A0A1I3HNM6"/>
<dbReference type="OrthoDB" id="908418at2"/>
<sequence length="728" mass="83302">MTPKRKPLNTLGYGFIRDEYLPEGADEYYFRNQQQLTEYTYRQLSADEVAILTRNGNYSPNWGDVWVTDRFLPEQVQQSTFYGRVRIGDMEESFLDFRDLHLPIGIYNSVIVSSDIGGYNAIHNVRYMAHFILGEEVMLFNINEMETSNNAKFGNGILKEGDAESSLIQLELCNENGGRAVLPFEGMQASDVYLWTRQRHDRLLQSRFREITFRRFDTRRGYYSVVCHRTVIKNSDIIKDVKIGTDAYIKGVNKLKNVTVNSIAEAYTQIGEGCELVNGIIGHGCRIFYGVKAVRFILCSFSQLKYGARLINSFLADNSTISCCEVLNSLLFPAHEQHHNNSFLCASLVMGQSNMAAGATVGSNHNSRGADGEIIAGRGFWPGLCVSLKHNSRFASYTLIVKGDFLHELDIRLPFTMVSHDVANDRIVILPAYWFLYNMYALMRNNGKFISRDRRSLKNQHFEYDVLAPDTVNEAFTALHEIEIAVGKTYHPEAGDPAEWGAKGKAILADATMDLREKEIVLDGVENSKRKVVLIKVREGYNTYRRIIAYYAATQLKAYLNTYSFAELRADYLSRSGRMERAGFENVGGQLIRKPDLDDLLEHIRSGELAEWEAIHHQYHLLSSRYLTHKFEHALATFLEIHDLEKSALTPAYLDTCIAESVATKQWICGEIYKTRAKDYQNPFRTMVYENDEERDIVIGRLEDNAFIRQQQDEYERYTESITGIRPI</sequence>
<reference evidence="2 3" key="1">
    <citation type="submission" date="2016-10" db="EMBL/GenBank/DDBJ databases">
        <authorList>
            <person name="de Groot N.N."/>
        </authorList>
    </citation>
    <scope>NUCLEOTIDE SEQUENCE [LARGE SCALE GENOMIC DNA]</scope>
    <source>
        <strain evidence="2 3">RK1</strain>
    </source>
</reference>
<dbReference type="EMBL" id="FOQO01000003">
    <property type="protein sequence ID" value="SFI37388.1"/>
    <property type="molecule type" value="Genomic_DNA"/>
</dbReference>
<name>A0A1I3HNM6_9SPHI</name>
<organism evidence="2 3">
    <name type="scientific">Parapedobacter indicus</name>
    <dbReference type="NCBI Taxonomy" id="1477437"/>
    <lineage>
        <taxon>Bacteria</taxon>
        <taxon>Pseudomonadati</taxon>
        <taxon>Bacteroidota</taxon>
        <taxon>Sphingobacteriia</taxon>
        <taxon>Sphingobacteriales</taxon>
        <taxon>Sphingobacteriaceae</taxon>
        <taxon>Parapedobacter</taxon>
    </lineage>
</organism>
<keyword evidence="3" id="KW-1185">Reference proteome</keyword>
<evidence type="ECO:0000259" key="1">
    <source>
        <dbReference type="Pfam" id="PF16314"/>
    </source>
</evidence>
<dbReference type="InterPro" id="IPR032533">
    <property type="entry name" value="DUF4954"/>
</dbReference>
<evidence type="ECO:0000313" key="2">
    <source>
        <dbReference type="EMBL" id="SFI37388.1"/>
    </source>
</evidence>
<dbReference type="RefSeq" id="WP_090626196.1">
    <property type="nucleotide sequence ID" value="NZ_FOQO01000003.1"/>
</dbReference>
<dbReference type="Pfam" id="PF16314">
    <property type="entry name" value="DUF4954"/>
    <property type="match status" value="1"/>
</dbReference>
<protein>
    <recommendedName>
        <fullName evidence="1">DUF4954 domain-containing protein</fullName>
    </recommendedName>
</protein>
<dbReference type="Gene3D" id="2.160.10.10">
    <property type="entry name" value="Hexapeptide repeat proteins"/>
    <property type="match status" value="1"/>
</dbReference>
<evidence type="ECO:0000313" key="3">
    <source>
        <dbReference type="Proteomes" id="UP000198670"/>
    </source>
</evidence>
<feature type="domain" description="DUF4954" evidence="1">
    <location>
        <begin position="41"/>
        <end position="480"/>
    </location>
</feature>